<dbReference type="GO" id="GO:0031623">
    <property type="term" value="P:receptor internalization"/>
    <property type="evidence" value="ECO:0007669"/>
    <property type="project" value="TreeGrafter"/>
</dbReference>
<evidence type="ECO:0000256" key="4">
    <source>
        <dbReference type="ARBA" id="ARBA00022475"/>
    </source>
</evidence>
<keyword evidence="7 11" id="KW-1133">Transmembrane helix</keyword>
<dbReference type="Pfam" id="PF04901">
    <property type="entry name" value="RAMP"/>
    <property type="match status" value="1"/>
</dbReference>
<comment type="subcellular location">
    <subcellularLocation>
        <location evidence="1">Cell membrane</location>
        <topology evidence="1">Single-pass type I membrane protein</topology>
    </subcellularLocation>
</comment>
<dbReference type="InterPro" id="IPR006985">
    <property type="entry name" value="RAMP"/>
</dbReference>
<dbReference type="Ensembl" id="ENSMMDT00005052647.1">
    <property type="protein sequence ID" value="ENSMMDP00005051635.1"/>
    <property type="gene ID" value="ENSMMDG00005023335.1"/>
</dbReference>
<evidence type="ECO:0000256" key="3">
    <source>
        <dbReference type="ARBA" id="ARBA00022448"/>
    </source>
</evidence>
<comment type="similarity">
    <text evidence="2">Belongs to the RAMP family.</text>
</comment>
<dbReference type="PANTHER" id="PTHR14076:SF9">
    <property type="entry name" value="RECEPTOR ACTIVITY-MODIFYING PROTEIN 2"/>
    <property type="match status" value="1"/>
</dbReference>
<evidence type="ECO:0000256" key="11">
    <source>
        <dbReference type="SAM" id="Phobius"/>
    </source>
</evidence>
<keyword evidence="9" id="KW-1015">Disulfide bond</keyword>
<keyword evidence="6" id="KW-0732">Signal</keyword>
<evidence type="ECO:0000256" key="8">
    <source>
        <dbReference type="ARBA" id="ARBA00023136"/>
    </source>
</evidence>
<dbReference type="GO" id="GO:0043235">
    <property type="term" value="C:receptor complex"/>
    <property type="evidence" value="ECO:0007669"/>
    <property type="project" value="TreeGrafter"/>
</dbReference>
<evidence type="ECO:0000256" key="7">
    <source>
        <dbReference type="ARBA" id="ARBA00022989"/>
    </source>
</evidence>
<dbReference type="GO" id="GO:0005886">
    <property type="term" value="C:plasma membrane"/>
    <property type="evidence" value="ECO:0007669"/>
    <property type="project" value="UniProtKB-SubCell"/>
</dbReference>
<evidence type="ECO:0000256" key="5">
    <source>
        <dbReference type="ARBA" id="ARBA00022692"/>
    </source>
</evidence>
<dbReference type="Proteomes" id="UP000472263">
    <property type="component" value="Chromosome 19"/>
</dbReference>
<dbReference type="GO" id="GO:0006886">
    <property type="term" value="P:intracellular protein transport"/>
    <property type="evidence" value="ECO:0007669"/>
    <property type="project" value="InterPro"/>
</dbReference>
<keyword evidence="13" id="KW-1185">Reference proteome</keyword>
<evidence type="ECO:0000256" key="1">
    <source>
        <dbReference type="ARBA" id="ARBA00004251"/>
    </source>
</evidence>
<keyword evidence="5 11" id="KW-0812">Transmembrane</keyword>
<dbReference type="Gene3D" id="1.10.150.510">
    <property type="entry name" value="Receptor activity modifying family"/>
    <property type="match status" value="1"/>
</dbReference>
<dbReference type="GO" id="GO:0072659">
    <property type="term" value="P:protein localization to plasma membrane"/>
    <property type="evidence" value="ECO:0007669"/>
    <property type="project" value="TreeGrafter"/>
</dbReference>
<accession>A0A668A9X6</accession>
<dbReference type="AlphaFoldDB" id="A0A668A9X6"/>
<evidence type="ECO:0000256" key="6">
    <source>
        <dbReference type="ARBA" id="ARBA00022729"/>
    </source>
</evidence>
<dbReference type="GO" id="GO:0015026">
    <property type="term" value="F:coreceptor activity"/>
    <property type="evidence" value="ECO:0007669"/>
    <property type="project" value="InterPro"/>
</dbReference>
<protein>
    <submittedName>
        <fullName evidence="12">Si:ch73-334d15.2</fullName>
    </submittedName>
</protein>
<proteinExistence type="inferred from homology"/>
<reference evidence="12" key="1">
    <citation type="submission" date="2019-06" db="EMBL/GenBank/DDBJ databases">
        <authorList>
            <consortium name="Wellcome Sanger Institute Data Sharing"/>
        </authorList>
    </citation>
    <scope>NUCLEOTIDE SEQUENCE [LARGE SCALE GENOMIC DNA]</scope>
</reference>
<dbReference type="GO" id="GO:0006816">
    <property type="term" value="P:calcium ion transport"/>
    <property type="evidence" value="ECO:0007669"/>
    <property type="project" value="TreeGrafter"/>
</dbReference>
<evidence type="ECO:0000313" key="12">
    <source>
        <dbReference type="Ensembl" id="ENSMMDP00005051635.1"/>
    </source>
</evidence>
<keyword evidence="8 11" id="KW-0472">Membrane</keyword>
<organism evidence="12 13">
    <name type="scientific">Myripristis murdjan</name>
    <name type="common">pinecone soldierfish</name>
    <dbReference type="NCBI Taxonomy" id="586833"/>
    <lineage>
        <taxon>Eukaryota</taxon>
        <taxon>Metazoa</taxon>
        <taxon>Chordata</taxon>
        <taxon>Craniata</taxon>
        <taxon>Vertebrata</taxon>
        <taxon>Euteleostomi</taxon>
        <taxon>Actinopterygii</taxon>
        <taxon>Neopterygii</taxon>
        <taxon>Teleostei</taxon>
        <taxon>Neoteleostei</taxon>
        <taxon>Acanthomorphata</taxon>
        <taxon>Holocentriformes</taxon>
        <taxon>Holocentridae</taxon>
        <taxon>Myripristis</taxon>
    </lineage>
</organism>
<dbReference type="GO" id="GO:0001525">
    <property type="term" value="P:angiogenesis"/>
    <property type="evidence" value="ECO:0007669"/>
    <property type="project" value="TreeGrafter"/>
</dbReference>
<sequence length="185" mass="21594">MKPDVTSPLYKDELSELKGELGLPVNETVDVITENDGEIFFILFIMVECRNLKCFQDQEQYRPRMHCNESLLVEYSHKFCGAAFHNSMQTISTENWCDLNYIIRPYNDMTLCMEELSGLVECYYPNPNVQDFFLDIHSQYFQNCSEEELLLLDPPHEVVVILTLIPVSLIPVLVFLVVWKSKVRE</sequence>
<dbReference type="GeneTree" id="ENSGT00940000168205"/>
<dbReference type="GO" id="GO:0009986">
    <property type="term" value="C:cell surface"/>
    <property type="evidence" value="ECO:0007669"/>
    <property type="project" value="TreeGrafter"/>
</dbReference>
<keyword evidence="10" id="KW-0675">Receptor</keyword>
<dbReference type="InterPro" id="IPR038126">
    <property type="entry name" value="RAMP_sf"/>
</dbReference>
<dbReference type="InParanoid" id="A0A668A9X6"/>
<evidence type="ECO:0000313" key="13">
    <source>
        <dbReference type="Proteomes" id="UP000472263"/>
    </source>
</evidence>
<keyword evidence="4" id="KW-1003">Cell membrane</keyword>
<dbReference type="GO" id="GO:0007186">
    <property type="term" value="P:G protein-coupled receptor signaling pathway"/>
    <property type="evidence" value="ECO:0007669"/>
    <property type="project" value="TreeGrafter"/>
</dbReference>
<name>A0A668A9X6_9TELE</name>
<dbReference type="PANTHER" id="PTHR14076">
    <property type="entry name" value="RECEPTOR ACTIVITY MODIFYING PROTEIN RAMP"/>
    <property type="match status" value="1"/>
</dbReference>
<feature type="transmembrane region" description="Helical" evidence="11">
    <location>
        <begin position="158"/>
        <end position="179"/>
    </location>
</feature>
<dbReference type="GO" id="GO:0032870">
    <property type="term" value="P:cellular response to hormone stimulus"/>
    <property type="evidence" value="ECO:0007669"/>
    <property type="project" value="TreeGrafter"/>
</dbReference>
<dbReference type="GO" id="GO:0008277">
    <property type="term" value="P:regulation of G protein-coupled receptor signaling pathway"/>
    <property type="evidence" value="ECO:0007669"/>
    <property type="project" value="InterPro"/>
</dbReference>
<reference evidence="12" key="3">
    <citation type="submission" date="2025-09" db="UniProtKB">
        <authorList>
            <consortium name="Ensembl"/>
        </authorList>
    </citation>
    <scope>IDENTIFICATION</scope>
</reference>
<evidence type="ECO:0000256" key="10">
    <source>
        <dbReference type="ARBA" id="ARBA00023170"/>
    </source>
</evidence>
<evidence type="ECO:0000256" key="2">
    <source>
        <dbReference type="ARBA" id="ARBA00007087"/>
    </source>
</evidence>
<reference evidence="12" key="2">
    <citation type="submission" date="2025-08" db="UniProtKB">
        <authorList>
            <consortium name="Ensembl"/>
        </authorList>
    </citation>
    <scope>IDENTIFICATION</scope>
</reference>
<keyword evidence="3" id="KW-0813">Transport</keyword>
<evidence type="ECO:0000256" key="9">
    <source>
        <dbReference type="ARBA" id="ARBA00023157"/>
    </source>
</evidence>